<reference evidence="2 3" key="1">
    <citation type="submission" date="2023-10" db="EMBL/GenBank/DDBJ databases">
        <title>Psychrosphaera aquimaarina strain SW33 isolated from seawater.</title>
        <authorList>
            <person name="Bayburt H."/>
            <person name="Kim J.M."/>
            <person name="Choi B.J."/>
            <person name="Jeon C.O."/>
        </authorList>
    </citation>
    <scope>NUCLEOTIDE SEQUENCE [LARGE SCALE GENOMIC DNA]</scope>
    <source>
        <strain evidence="2 3">KCTC 52743</strain>
    </source>
</reference>
<dbReference type="PANTHER" id="PTHR12901:SF10">
    <property type="entry name" value="COENZYME Q-BINDING PROTEIN COQ10, MITOCHONDRIAL"/>
    <property type="match status" value="1"/>
</dbReference>
<accession>A0ABU3QZR9</accession>
<feature type="domain" description="Coenzyme Q-binding protein COQ10 START" evidence="1">
    <location>
        <begin position="12"/>
        <end position="135"/>
    </location>
</feature>
<organism evidence="2 3">
    <name type="scientific">Psychrosphaera aquimarina</name>
    <dbReference type="NCBI Taxonomy" id="2044854"/>
    <lineage>
        <taxon>Bacteria</taxon>
        <taxon>Pseudomonadati</taxon>
        <taxon>Pseudomonadota</taxon>
        <taxon>Gammaproteobacteria</taxon>
        <taxon>Alteromonadales</taxon>
        <taxon>Pseudoalteromonadaceae</taxon>
        <taxon>Psychrosphaera</taxon>
    </lineage>
</organism>
<dbReference type="Proteomes" id="UP001257914">
    <property type="component" value="Unassembled WGS sequence"/>
</dbReference>
<proteinExistence type="predicted"/>
<dbReference type="PANTHER" id="PTHR12901">
    <property type="entry name" value="SPERM PROTEIN HOMOLOG"/>
    <property type="match status" value="1"/>
</dbReference>
<dbReference type="InterPro" id="IPR005031">
    <property type="entry name" value="COQ10_START"/>
</dbReference>
<gene>
    <name evidence="2" type="ORF">RT723_08020</name>
</gene>
<comment type="caution">
    <text evidence="2">The sequence shown here is derived from an EMBL/GenBank/DDBJ whole genome shotgun (WGS) entry which is preliminary data.</text>
</comment>
<evidence type="ECO:0000259" key="1">
    <source>
        <dbReference type="Pfam" id="PF03364"/>
    </source>
</evidence>
<keyword evidence="3" id="KW-1185">Reference proteome</keyword>
<evidence type="ECO:0000313" key="2">
    <source>
        <dbReference type="EMBL" id="MDU0112941.1"/>
    </source>
</evidence>
<dbReference type="RefSeq" id="WP_216054138.1">
    <property type="nucleotide sequence ID" value="NZ_JAWCUA010000007.1"/>
</dbReference>
<dbReference type="Pfam" id="PF03364">
    <property type="entry name" value="Polyketide_cyc"/>
    <property type="match status" value="1"/>
</dbReference>
<sequence>MANISRSALVMYSCEQMYKLVDDIDLYPQFIPNCADAKRIQTSDNTVEGSLLISSVGISKWFTTKNQLTANKEISMQLINGPFKHLTGVWKFIELDQFACKVELELDFEFSSKMIELAFGGIFNNVVANMVSAFTQRAKQIYD</sequence>
<dbReference type="InterPro" id="IPR044996">
    <property type="entry name" value="COQ10-like"/>
</dbReference>
<name>A0ABU3QZR9_9GAMM</name>
<dbReference type="EMBL" id="JAWCUA010000007">
    <property type="protein sequence ID" value="MDU0112941.1"/>
    <property type="molecule type" value="Genomic_DNA"/>
</dbReference>
<dbReference type="CDD" id="cd07813">
    <property type="entry name" value="COQ10p_like"/>
    <property type="match status" value="1"/>
</dbReference>
<protein>
    <submittedName>
        <fullName evidence="2">Type II toxin-antitoxin system RatA family toxin</fullName>
    </submittedName>
</protein>
<evidence type="ECO:0000313" key="3">
    <source>
        <dbReference type="Proteomes" id="UP001257914"/>
    </source>
</evidence>